<keyword evidence="4" id="KW-1185">Reference proteome</keyword>
<protein>
    <submittedName>
        <fullName evidence="2 3">Uncharacterized protein</fullName>
    </submittedName>
</protein>
<feature type="compositionally biased region" description="Low complexity" evidence="1">
    <location>
        <begin position="173"/>
        <end position="183"/>
    </location>
</feature>
<organism evidence="3 4">
    <name type="scientific">Magnaporthiopsis poae (strain ATCC 64411 / 73-15)</name>
    <name type="common">Kentucky bluegrass fungus</name>
    <name type="synonym">Magnaporthe poae</name>
    <dbReference type="NCBI Taxonomy" id="644358"/>
    <lineage>
        <taxon>Eukaryota</taxon>
        <taxon>Fungi</taxon>
        <taxon>Dikarya</taxon>
        <taxon>Ascomycota</taxon>
        <taxon>Pezizomycotina</taxon>
        <taxon>Sordariomycetes</taxon>
        <taxon>Sordariomycetidae</taxon>
        <taxon>Magnaporthales</taxon>
        <taxon>Magnaporthaceae</taxon>
        <taxon>Magnaporthiopsis</taxon>
    </lineage>
</organism>
<evidence type="ECO:0000256" key="1">
    <source>
        <dbReference type="SAM" id="MobiDB-lite"/>
    </source>
</evidence>
<dbReference type="EMBL" id="GL876980">
    <property type="protein sequence ID" value="KLU92416.1"/>
    <property type="molecule type" value="Genomic_DNA"/>
</dbReference>
<feature type="compositionally biased region" description="Basic and acidic residues" evidence="1">
    <location>
        <begin position="136"/>
        <end position="152"/>
    </location>
</feature>
<evidence type="ECO:0000313" key="4">
    <source>
        <dbReference type="Proteomes" id="UP000011715"/>
    </source>
</evidence>
<reference evidence="3" key="5">
    <citation type="submission" date="2015-06" db="UniProtKB">
        <authorList>
            <consortium name="EnsemblFungi"/>
        </authorList>
    </citation>
    <scope>IDENTIFICATION</scope>
    <source>
        <strain evidence="3">ATCC 64411</strain>
    </source>
</reference>
<dbReference type="EnsemblFungi" id="MAPG_11362T0">
    <property type="protein sequence ID" value="MAPG_11362T0"/>
    <property type="gene ID" value="MAPG_11362"/>
</dbReference>
<name>A0A0C4EF27_MAGP6</name>
<evidence type="ECO:0000313" key="3">
    <source>
        <dbReference type="EnsemblFungi" id="MAPG_11362T0"/>
    </source>
</evidence>
<reference evidence="3" key="4">
    <citation type="journal article" date="2015" name="G3 (Bethesda)">
        <title>Genome sequences of three phytopathogenic species of the Magnaporthaceae family of fungi.</title>
        <authorList>
            <person name="Okagaki L.H."/>
            <person name="Nunes C.C."/>
            <person name="Sailsbery J."/>
            <person name="Clay B."/>
            <person name="Brown D."/>
            <person name="John T."/>
            <person name="Oh Y."/>
            <person name="Young N."/>
            <person name="Fitzgerald M."/>
            <person name="Haas B.J."/>
            <person name="Zeng Q."/>
            <person name="Young S."/>
            <person name="Adiconis X."/>
            <person name="Fan L."/>
            <person name="Levin J.Z."/>
            <person name="Mitchell T.K."/>
            <person name="Okubara P.A."/>
            <person name="Farman M.L."/>
            <person name="Kohn L.M."/>
            <person name="Birren B."/>
            <person name="Ma L.-J."/>
            <person name="Dean R.A."/>
        </authorList>
    </citation>
    <scope>NUCLEOTIDE SEQUENCE</scope>
    <source>
        <strain evidence="3">ATCC 64411 / 73-15</strain>
    </source>
</reference>
<dbReference type="EMBL" id="ADBL01002797">
    <property type="status" value="NOT_ANNOTATED_CDS"/>
    <property type="molecule type" value="Genomic_DNA"/>
</dbReference>
<dbReference type="AlphaFoldDB" id="A0A0C4EF27"/>
<dbReference type="VEuPathDB" id="FungiDB:MAPG_11362"/>
<accession>A0A0C4EF27</accession>
<proteinExistence type="predicted"/>
<feature type="region of interest" description="Disordered" evidence="1">
    <location>
        <begin position="126"/>
        <end position="214"/>
    </location>
</feature>
<gene>
    <name evidence="2" type="ORF">MAPG_11362</name>
</gene>
<reference evidence="4" key="1">
    <citation type="submission" date="2010-05" db="EMBL/GenBank/DDBJ databases">
        <title>The genome sequence of Magnaporthe poae strain ATCC 64411.</title>
        <authorList>
            <person name="Ma L.-J."/>
            <person name="Dead R."/>
            <person name="Young S."/>
            <person name="Zeng Q."/>
            <person name="Koehrsen M."/>
            <person name="Alvarado L."/>
            <person name="Berlin A."/>
            <person name="Chapman S.B."/>
            <person name="Chen Z."/>
            <person name="Freedman E."/>
            <person name="Gellesch M."/>
            <person name="Goldberg J."/>
            <person name="Griggs A."/>
            <person name="Gujja S."/>
            <person name="Heilman E.R."/>
            <person name="Heiman D."/>
            <person name="Hepburn T."/>
            <person name="Howarth C."/>
            <person name="Jen D."/>
            <person name="Larson L."/>
            <person name="Mehta T."/>
            <person name="Neiman D."/>
            <person name="Pearson M."/>
            <person name="Roberts A."/>
            <person name="Saif S."/>
            <person name="Shea T."/>
            <person name="Shenoy N."/>
            <person name="Sisk P."/>
            <person name="Stolte C."/>
            <person name="Sykes S."/>
            <person name="Walk T."/>
            <person name="White J."/>
            <person name="Yandava C."/>
            <person name="Haas B."/>
            <person name="Nusbaum C."/>
            <person name="Birren B."/>
        </authorList>
    </citation>
    <scope>NUCLEOTIDE SEQUENCE [LARGE SCALE GENOMIC DNA]</scope>
    <source>
        <strain evidence="4">ATCC 64411 / 73-15</strain>
    </source>
</reference>
<evidence type="ECO:0000313" key="2">
    <source>
        <dbReference type="EMBL" id="KLU92416.1"/>
    </source>
</evidence>
<sequence length="214" mass="22821">MTRAIATYMATKGGARPHGDSFKGIIEPMGPTTENMVMPTEIVPGMTLVVKQEPHVGGLAPDAVDGAQPLLFSPGRCDPMLRRRPTTGVRRPAAYVAAAEPLWAKCPSSGTALLLELRLHVFRDDDRDEGSLSPERPFEGERGGAEEGREGHLLPAGSTLTAPPSRLSPRHGAAPTSRTSARARTPKLEEKLSPWARTSGTPGAPPAWPVRDVI</sequence>
<dbReference type="Proteomes" id="UP000011715">
    <property type="component" value="Unassembled WGS sequence"/>
</dbReference>
<reference evidence="2" key="3">
    <citation type="submission" date="2011-03" db="EMBL/GenBank/DDBJ databases">
        <title>Annotation of Magnaporthe poae ATCC 64411.</title>
        <authorList>
            <person name="Ma L.-J."/>
            <person name="Dead R."/>
            <person name="Young S.K."/>
            <person name="Zeng Q."/>
            <person name="Gargeya S."/>
            <person name="Fitzgerald M."/>
            <person name="Haas B."/>
            <person name="Abouelleil A."/>
            <person name="Alvarado L."/>
            <person name="Arachchi H.M."/>
            <person name="Berlin A."/>
            <person name="Brown A."/>
            <person name="Chapman S.B."/>
            <person name="Chen Z."/>
            <person name="Dunbar C."/>
            <person name="Freedman E."/>
            <person name="Gearin G."/>
            <person name="Gellesch M."/>
            <person name="Goldberg J."/>
            <person name="Griggs A."/>
            <person name="Gujja S."/>
            <person name="Heiman D."/>
            <person name="Howarth C."/>
            <person name="Larson L."/>
            <person name="Lui A."/>
            <person name="MacDonald P.J.P."/>
            <person name="Mehta T."/>
            <person name="Montmayeur A."/>
            <person name="Murphy C."/>
            <person name="Neiman D."/>
            <person name="Pearson M."/>
            <person name="Priest M."/>
            <person name="Roberts A."/>
            <person name="Saif S."/>
            <person name="Shea T."/>
            <person name="Shenoy N."/>
            <person name="Sisk P."/>
            <person name="Stolte C."/>
            <person name="Sykes S."/>
            <person name="Yandava C."/>
            <person name="Wortman J."/>
            <person name="Nusbaum C."/>
            <person name="Birren B."/>
        </authorList>
    </citation>
    <scope>NUCLEOTIDE SEQUENCE</scope>
    <source>
        <strain evidence="2">ATCC 64411</strain>
    </source>
</reference>
<reference evidence="2" key="2">
    <citation type="submission" date="2010-05" db="EMBL/GenBank/DDBJ databases">
        <title>The Genome Sequence of Magnaporthe poae strain ATCC 64411.</title>
        <authorList>
            <consortium name="The Broad Institute Genome Sequencing Platform"/>
            <consortium name="Broad Institute Genome Sequencing Center for Infectious Disease"/>
            <person name="Ma L.-J."/>
            <person name="Dead R."/>
            <person name="Young S."/>
            <person name="Zeng Q."/>
            <person name="Koehrsen M."/>
            <person name="Alvarado L."/>
            <person name="Berlin A."/>
            <person name="Chapman S.B."/>
            <person name="Chen Z."/>
            <person name="Freedman E."/>
            <person name="Gellesch M."/>
            <person name="Goldberg J."/>
            <person name="Griggs A."/>
            <person name="Gujja S."/>
            <person name="Heilman E.R."/>
            <person name="Heiman D."/>
            <person name="Hepburn T."/>
            <person name="Howarth C."/>
            <person name="Jen D."/>
            <person name="Larson L."/>
            <person name="Mehta T."/>
            <person name="Neiman D."/>
            <person name="Pearson M."/>
            <person name="Roberts A."/>
            <person name="Saif S."/>
            <person name="Shea T."/>
            <person name="Shenoy N."/>
            <person name="Sisk P."/>
            <person name="Stolte C."/>
            <person name="Sykes S."/>
            <person name="Walk T."/>
            <person name="White J."/>
            <person name="Yandava C."/>
            <person name="Haas B."/>
            <person name="Nusbaum C."/>
            <person name="Birren B."/>
        </authorList>
    </citation>
    <scope>NUCLEOTIDE SEQUENCE</scope>
    <source>
        <strain evidence="2">ATCC 64411</strain>
    </source>
</reference>